<organism evidence="1 2">
    <name type="scientific">Xylaria curta</name>
    <dbReference type="NCBI Taxonomy" id="42375"/>
    <lineage>
        <taxon>Eukaryota</taxon>
        <taxon>Fungi</taxon>
        <taxon>Dikarya</taxon>
        <taxon>Ascomycota</taxon>
        <taxon>Pezizomycotina</taxon>
        <taxon>Sordariomycetes</taxon>
        <taxon>Xylariomycetidae</taxon>
        <taxon>Xylariales</taxon>
        <taxon>Xylariaceae</taxon>
        <taxon>Xylaria</taxon>
    </lineage>
</organism>
<sequence>MATTNQTCDVNRFPSFESLNVPSGIPVGGISARNDTLIAMQKCCAPNPVNRVGECELWCEIPDTLTEVQWAGCTNQYINGAHAVAYRSEGSATTSVRSIMMSVTAIVLLVPSLLS</sequence>
<protein>
    <submittedName>
        <fullName evidence="1">Uncharacterized protein</fullName>
    </submittedName>
</protein>
<name>A0ACC1N314_9PEZI</name>
<comment type="caution">
    <text evidence="1">The sequence shown here is derived from an EMBL/GenBank/DDBJ whole genome shotgun (WGS) entry which is preliminary data.</text>
</comment>
<accession>A0ACC1N314</accession>
<proteinExistence type="predicted"/>
<gene>
    <name evidence="1" type="ORF">NUW58_g8882</name>
</gene>
<dbReference type="EMBL" id="JAPDGR010002901">
    <property type="protein sequence ID" value="KAJ2973670.1"/>
    <property type="molecule type" value="Genomic_DNA"/>
</dbReference>
<keyword evidence="2" id="KW-1185">Reference proteome</keyword>
<reference evidence="1" key="1">
    <citation type="submission" date="2022-10" db="EMBL/GenBank/DDBJ databases">
        <title>Genome Sequence of Xylaria curta.</title>
        <authorList>
            <person name="Buettner E."/>
        </authorList>
    </citation>
    <scope>NUCLEOTIDE SEQUENCE</scope>
    <source>
        <strain evidence="1">Babe10</strain>
    </source>
</reference>
<dbReference type="Proteomes" id="UP001143856">
    <property type="component" value="Unassembled WGS sequence"/>
</dbReference>
<evidence type="ECO:0000313" key="2">
    <source>
        <dbReference type="Proteomes" id="UP001143856"/>
    </source>
</evidence>
<evidence type="ECO:0000313" key="1">
    <source>
        <dbReference type="EMBL" id="KAJ2973670.1"/>
    </source>
</evidence>